<dbReference type="AlphaFoldDB" id="A0A1J5PB69"/>
<reference evidence="1" key="1">
    <citation type="submission" date="2016-10" db="EMBL/GenBank/DDBJ databases">
        <title>Sequence of Gallionella enrichment culture.</title>
        <authorList>
            <person name="Poehlein A."/>
            <person name="Muehling M."/>
            <person name="Daniel R."/>
        </authorList>
    </citation>
    <scope>NUCLEOTIDE SEQUENCE</scope>
</reference>
<comment type="caution">
    <text evidence="1">The sequence shown here is derived from an EMBL/GenBank/DDBJ whole genome shotgun (WGS) entry which is preliminary data.</text>
</comment>
<name>A0A1J5PB69_9ZZZZ</name>
<protein>
    <submittedName>
        <fullName evidence="1">Uncharacterized protein</fullName>
    </submittedName>
</protein>
<organism evidence="1">
    <name type="scientific">mine drainage metagenome</name>
    <dbReference type="NCBI Taxonomy" id="410659"/>
    <lineage>
        <taxon>unclassified sequences</taxon>
        <taxon>metagenomes</taxon>
        <taxon>ecological metagenomes</taxon>
    </lineage>
</organism>
<accession>A0A1J5PB69</accession>
<proteinExistence type="predicted"/>
<sequence length="126" mass="14284">MGDVLQQHGFTGARRRNDQATLAFTDWSHKVDDARRTVLGGRIIGFHLQPFFRVQRRQVVKVDLVTRALRIVEVDPGDFGHAEIPLVLARGLNDAFDSVARAQRELAQDFRRDVNVIRARQVVRGG</sequence>
<dbReference type="EMBL" id="MLJW01005038">
    <property type="protein sequence ID" value="OIQ68897.1"/>
    <property type="molecule type" value="Genomic_DNA"/>
</dbReference>
<gene>
    <name evidence="1" type="ORF">GALL_495030</name>
</gene>
<evidence type="ECO:0000313" key="1">
    <source>
        <dbReference type="EMBL" id="OIQ68897.1"/>
    </source>
</evidence>